<dbReference type="EMBL" id="AKKU01000015">
    <property type="protein sequence ID" value="EIW88782.1"/>
    <property type="molecule type" value="Genomic_DNA"/>
</dbReference>
<proteinExistence type="predicted"/>
<dbReference type="PROSITE" id="PS51257">
    <property type="entry name" value="PROKAR_LIPOPROTEIN"/>
    <property type="match status" value="1"/>
</dbReference>
<feature type="domain" description="DUF4124" evidence="1">
    <location>
        <begin position="13"/>
        <end position="53"/>
    </location>
</feature>
<dbReference type="Pfam" id="PF13511">
    <property type="entry name" value="DUF4124"/>
    <property type="match status" value="1"/>
</dbReference>
<accession>I9P1K4</accession>
<dbReference type="InterPro" id="IPR025392">
    <property type="entry name" value="DUF4124"/>
</dbReference>
<dbReference type="RefSeq" id="WP_008984530.1">
    <property type="nucleotide sequence ID" value="NZ_AKKU01000015.1"/>
</dbReference>
<name>I9P1K4_9ALTE</name>
<organism evidence="2 3">
    <name type="scientific">Alishewanella agri BL06</name>
    <dbReference type="NCBI Taxonomy" id="1195246"/>
    <lineage>
        <taxon>Bacteria</taxon>
        <taxon>Pseudomonadati</taxon>
        <taxon>Pseudomonadota</taxon>
        <taxon>Gammaproteobacteria</taxon>
        <taxon>Alteromonadales</taxon>
        <taxon>Alteromonadaceae</taxon>
        <taxon>Alishewanella</taxon>
    </lineage>
</organism>
<dbReference type="Proteomes" id="UP000035062">
    <property type="component" value="Unassembled WGS sequence"/>
</dbReference>
<dbReference type="AlphaFoldDB" id="I9P1K4"/>
<evidence type="ECO:0000259" key="1">
    <source>
        <dbReference type="Pfam" id="PF13511"/>
    </source>
</evidence>
<evidence type="ECO:0000313" key="2">
    <source>
        <dbReference type="EMBL" id="EIW88782.1"/>
    </source>
</evidence>
<dbReference type="STRING" id="1195246.AGRI_08350"/>
<comment type="caution">
    <text evidence="2">The sequence shown here is derived from an EMBL/GenBank/DDBJ whole genome shotgun (WGS) entry which is preliminary data.</text>
</comment>
<keyword evidence="3" id="KW-1185">Reference proteome</keyword>
<gene>
    <name evidence="2" type="ORF">AGRI_08350</name>
</gene>
<evidence type="ECO:0000313" key="3">
    <source>
        <dbReference type="Proteomes" id="UP000035062"/>
    </source>
</evidence>
<reference evidence="2 3" key="1">
    <citation type="journal article" date="2012" name="J. Bacteriol.">
        <title>Genome Sequence of Pectin-Degrading Alishewanella agri, Isolated from Landfill Soil.</title>
        <authorList>
            <person name="Kim J."/>
            <person name="Jung J."/>
            <person name="Sung J.S."/>
            <person name="Chun J."/>
            <person name="Park W."/>
        </authorList>
    </citation>
    <scope>NUCLEOTIDE SEQUENCE [LARGE SCALE GENOMIC DNA]</scope>
    <source>
        <strain evidence="2 3">BL06</strain>
    </source>
</reference>
<sequence length="171" mass="19142">MRILILILTLLTLSCTLLAQEKRIYVSRDANGVVIFSDSPSPGAEEITLTVRPNLMDPTEVKFPEPKPAAPEPFKVQVFQPEDQATLRDNTGSVYIEGRIKPRFQRGLRVRLVFDGLAYGEPQNSAVFVLRDIDRGEHTIQLELIDQNGKLIAISPVTTFYLHRASVISPN</sequence>
<protein>
    <recommendedName>
        <fullName evidence="1">DUF4124 domain-containing protein</fullName>
    </recommendedName>
</protein>
<dbReference type="eggNOG" id="ENOG5032YZ5">
    <property type="taxonomic scope" value="Bacteria"/>
</dbReference>
<dbReference type="PATRIC" id="fig|1195246.3.peg.1642"/>